<evidence type="ECO:0000313" key="3">
    <source>
        <dbReference type="Proteomes" id="UP001151516"/>
    </source>
</evidence>
<dbReference type="OrthoDB" id="4953at2759"/>
<keyword evidence="3" id="KW-1185">Reference proteome</keyword>
<evidence type="ECO:0000259" key="1">
    <source>
        <dbReference type="Pfam" id="PF05193"/>
    </source>
</evidence>
<dbReference type="InterPro" id="IPR007863">
    <property type="entry name" value="Peptidase_M16_C"/>
</dbReference>
<dbReference type="GO" id="GO:0046872">
    <property type="term" value="F:metal ion binding"/>
    <property type="evidence" value="ECO:0007669"/>
    <property type="project" value="InterPro"/>
</dbReference>
<sequence>MSNNYVLEQQSSYESGSGNSDYPVRVYKHKRTEFRVVVCQVPGPICHLAMCIPTVCLDHKGKPHTLEHSEYLTPSLCHLPQQETMAIADLGHYKQAPLTVVFCGSEKYPYRGYIDAVSSHNLGQPLNASTYDDMTVFKYVGLSQEGAANVLPVVLDHIMHPLIQDSQFATEVYHVDQDGRQQGVVLSEMSDFAYREHAVRSLNMRQLIFPPTSTYAWECGGLPQSIESLSIDEVIDYHKEFYSYNNLTLILIGAYDECPAAIFNVLDGLDDEISAAPPPLSRPMPPMLPKWSKGRKDFLFASEKSQTGSMTFAWEGPPAEDIETRVALEMLIDYLKTDQGSPLRKRFTHRPVPIAGGIEFGLLNYIPTAIVLSFTEVPFVAYISHAAAAAATPVKRRVGAPAMTYPSPADTCGPLDLSKLHDDVNGLFASNYYRKQLVSMLTYFTEHWLSEHWQHFCSYLSKRTACISAKFADVAMSQKDQQGILYKLSRDAVIHRLSPGSASAAQPTFGSHGHLFSLRRELGQRDCAFWKALVQKWFLNERMLHIATIPDPKMGIQIEAERNLAQRSYMENINPAELKAMQTRLEKALESTKVNIPHDLLAALPPTPDIALVQMPRFTGYNFNHSTDSLLVESPFGMGRVLVVPGEVESKFQISFPLAGLSSELWPYLPLFVKLVTTQVGLVIPHTVADTVLQDSCIMSTKPSGMPLLYLNSEQVDGAMSEALTEHKAFIGDLYGHDSSGQWPIEVLTLFGSTKRKDLLRAFKLMSLKMMFGDFGVDTILKAANLLKKELMAKRGTGTSLLIDTFPWLRNPGRLDATAIAKYDPLDSSTHAMASHIGSESFGRALNLYYQISFLTTLTRSLSAAMNEDDMLATEADSMSDAITQIRVHFANCNSATGLAHIAVSKCNDGAEARDTLSTFVSEWQACSNAWRENHQVVTVPATPYELPTLISNNRRIYTPPRKRRKAVVVVPAKEPIKLSPNSRVGSRDFSAVSPPLGIHVTLASLQTSYVGIQVPLIAQRDPSDTRLVSLAKQLEKRPDTDMYALQLLCILFNRSEGLVKNAIRGRGYAYGVGIHPNNNNGNLAVYISHAGDPLKATAAFWDVMEQLRHEAGWNKAVNEFQLGAARSIYYFRAYTGFAESLISEDSNCIFRGFSGVEEFLSWMRSHVEDIKIADLRRAFLKYFMPFITKGAPSLYVVATPQFMPETGAEFLRQLNSNAYSARFKAVDMSVLDPIVTI</sequence>
<organism evidence="2 3">
    <name type="scientific">Coemansia spiralis</name>
    <dbReference type="NCBI Taxonomy" id="417178"/>
    <lineage>
        <taxon>Eukaryota</taxon>
        <taxon>Fungi</taxon>
        <taxon>Fungi incertae sedis</taxon>
        <taxon>Zoopagomycota</taxon>
        <taxon>Kickxellomycotina</taxon>
        <taxon>Kickxellomycetes</taxon>
        <taxon>Kickxellales</taxon>
        <taxon>Kickxellaceae</taxon>
        <taxon>Coemansia</taxon>
    </lineage>
</organism>
<protein>
    <recommendedName>
        <fullName evidence="1">Peptidase M16 C-terminal domain-containing protein</fullName>
    </recommendedName>
</protein>
<accession>A0A9W8L333</accession>
<name>A0A9W8L333_9FUNG</name>
<dbReference type="Pfam" id="PF05193">
    <property type="entry name" value="Peptidase_M16_C"/>
    <property type="match status" value="1"/>
</dbReference>
<dbReference type="Proteomes" id="UP001151516">
    <property type="component" value="Unassembled WGS sequence"/>
</dbReference>
<dbReference type="SUPFAM" id="SSF63411">
    <property type="entry name" value="LuxS/MPP-like metallohydrolase"/>
    <property type="match status" value="2"/>
</dbReference>
<evidence type="ECO:0000313" key="2">
    <source>
        <dbReference type="EMBL" id="KAJ2684715.1"/>
    </source>
</evidence>
<reference evidence="2" key="1">
    <citation type="submission" date="2022-07" db="EMBL/GenBank/DDBJ databases">
        <title>Phylogenomic reconstructions and comparative analyses of Kickxellomycotina fungi.</title>
        <authorList>
            <person name="Reynolds N.K."/>
            <person name="Stajich J.E."/>
            <person name="Barry K."/>
            <person name="Grigoriev I.V."/>
            <person name="Crous P."/>
            <person name="Smith M.E."/>
        </authorList>
    </citation>
    <scope>NUCLEOTIDE SEQUENCE</scope>
    <source>
        <strain evidence="2">CBS 109367</strain>
    </source>
</reference>
<gene>
    <name evidence="2" type="ORF">IWW39_004736</name>
</gene>
<feature type="domain" description="Peptidase M16 C-terminal" evidence="1">
    <location>
        <begin position="228"/>
        <end position="347"/>
    </location>
</feature>
<dbReference type="Gene3D" id="3.30.830.10">
    <property type="entry name" value="Metalloenzyme, LuxS/M16 peptidase-like"/>
    <property type="match status" value="3"/>
</dbReference>
<dbReference type="PANTHER" id="PTHR43016:SF6">
    <property type="entry name" value="PEPTIDASE M16 N-TERMINAL DOMAIN-CONTAINING PROTEIN"/>
    <property type="match status" value="1"/>
</dbReference>
<dbReference type="AlphaFoldDB" id="A0A9W8L333"/>
<dbReference type="InterPro" id="IPR011249">
    <property type="entry name" value="Metalloenz_LuxS/M16"/>
</dbReference>
<comment type="caution">
    <text evidence="2">The sequence shown here is derived from an EMBL/GenBank/DDBJ whole genome shotgun (WGS) entry which is preliminary data.</text>
</comment>
<dbReference type="PANTHER" id="PTHR43016">
    <property type="entry name" value="PRESEQUENCE PROTEASE"/>
    <property type="match status" value="1"/>
</dbReference>
<dbReference type="EMBL" id="JANBTX010000192">
    <property type="protein sequence ID" value="KAJ2684715.1"/>
    <property type="molecule type" value="Genomic_DNA"/>
</dbReference>
<proteinExistence type="predicted"/>